<feature type="transmembrane region" description="Helical" evidence="7">
    <location>
        <begin position="314"/>
        <end position="334"/>
    </location>
</feature>
<dbReference type="GO" id="GO:0016413">
    <property type="term" value="F:O-acetyltransferase activity"/>
    <property type="evidence" value="ECO:0007669"/>
    <property type="project" value="TreeGrafter"/>
</dbReference>
<evidence type="ECO:0000256" key="7">
    <source>
        <dbReference type="SAM" id="Phobius"/>
    </source>
</evidence>
<feature type="transmembrane region" description="Helical" evidence="7">
    <location>
        <begin position="192"/>
        <end position="211"/>
    </location>
</feature>
<keyword evidence="9" id="KW-0012">Acyltransferase</keyword>
<keyword evidence="4 7" id="KW-0812">Transmembrane</keyword>
<evidence type="ECO:0000313" key="9">
    <source>
        <dbReference type="EMBL" id="XCD17611.1"/>
    </source>
</evidence>
<accession>A0AAU8BML3</accession>
<keyword evidence="3" id="KW-1003">Cell membrane</keyword>
<dbReference type="PANTHER" id="PTHR40074:SF2">
    <property type="entry name" value="O-ACETYLTRANSFERASE WECH"/>
    <property type="match status" value="1"/>
</dbReference>
<name>A0AAU8BML3_9VIBR</name>
<comment type="subcellular location">
    <subcellularLocation>
        <location evidence="1">Cell membrane</location>
        <topology evidence="1">Multi-pass membrane protein</topology>
    </subcellularLocation>
</comment>
<feature type="transmembrane region" description="Helical" evidence="7">
    <location>
        <begin position="89"/>
        <end position="109"/>
    </location>
</feature>
<dbReference type="Pfam" id="PF01757">
    <property type="entry name" value="Acyl_transf_3"/>
    <property type="match status" value="1"/>
</dbReference>
<dbReference type="GO" id="GO:0005886">
    <property type="term" value="C:plasma membrane"/>
    <property type="evidence" value="ECO:0007669"/>
    <property type="project" value="UniProtKB-SubCell"/>
</dbReference>
<dbReference type="PANTHER" id="PTHR40074">
    <property type="entry name" value="O-ACETYLTRANSFERASE WECH"/>
    <property type="match status" value="1"/>
</dbReference>
<evidence type="ECO:0000256" key="2">
    <source>
        <dbReference type="ARBA" id="ARBA00007400"/>
    </source>
</evidence>
<dbReference type="InterPro" id="IPR002656">
    <property type="entry name" value="Acyl_transf_3_dom"/>
</dbReference>
<evidence type="ECO:0000259" key="8">
    <source>
        <dbReference type="Pfam" id="PF01757"/>
    </source>
</evidence>
<keyword evidence="9" id="KW-0808">Transferase</keyword>
<sequence>MQQVTNKSEKITSFEFARVIALLAVISIHGQLFMDYGYIGEEPWLNFITNQAARFAVPLFFVIAGYLIYPKLNASPYTTAKNYSTPLMIIWFIWSLICLALPFNLGVVAEHGYLAERTGYWGYLMQAPLNSLFEGGLVHLWFIPSLVIAVFMIAWFVDNKCRSLMLPFAVIFYIYGLAAGSYNVLTEMETPIFTRNGPFFSFLMVAIGFEARRHQWRMSVGKALLLAAAGMAIHFAEAYYLHGHGQVFNLNDFLLGTSIWGAGLMFFLLAKPNLGKHPIWLSLGKWVLPIYVIHLLVTIYMTNIVAILGVETVAADAIVFFGTIIGSVILMFIIEKTPLSFANLRRIKFGKNKAACREA</sequence>
<keyword evidence="6 7" id="KW-0472">Membrane</keyword>
<proteinExistence type="inferred from homology"/>
<gene>
    <name evidence="9" type="ORF">PG915_20150</name>
</gene>
<protein>
    <submittedName>
        <fullName evidence="9">Acyltransferase</fullName>
    </submittedName>
</protein>
<comment type="similarity">
    <text evidence="2">Belongs to the acyltransferase 3 family.</text>
</comment>
<keyword evidence="5 7" id="KW-1133">Transmembrane helix</keyword>
<evidence type="ECO:0000256" key="6">
    <source>
        <dbReference type="ARBA" id="ARBA00023136"/>
    </source>
</evidence>
<evidence type="ECO:0000256" key="5">
    <source>
        <dbReference type="ARBA" id="ARBA00022989"/>
    </source>
</evidence>
<feature type="transmembrane region" description="Helical" evidence="7">
    <location>
        <begin position="286"/>
        <end position="308"/>
    </location>
</feature>
<feature type="transmembrane region" description="Helical" evidence="7">
    <location>
        <begin position="51"/>
        <end position="69"/>
    </location>
</feature>
<reference evidence="9" key="1">
    <citation type="submission" date="2023-01" db="EMBL/GenBank/DDBJ databases">
        <title>Vibrio sp. CB1-14 genome sequencing.</title>
        <authorList>
            <person name="Otstavnykh N."/>
            <person name="Isaeva M."/>
            <person name="Meleshko D."/>
        </authorList>
    </citation>
    <scope>NUCLEOTIDE SEQUENCE</scope>
    <source>
        <strain evidence="9">CB1-14</strain>
    </source>
</reference>
<feature type="domain" description="Acyltransferase 3" evidence="8">
    <location>
        <begin position="13"/>
        <end position="331"/>
    </location>
</feature>
<dbReference type="RefSeq" id="WP_353498792.1">
    <property type="nucleotide sequence ID" value="NZ_CP115921.1"/>
</dbReference>
<feature type="transmembrane region" description="Helical" evidence="7">
    <location>
        <begin position="20"/>
        <end position="39"/>
    </location>
</feature>
<dbReference type="AlphaFoldDB" id="A0AAU8BML3"/>
<feature type="transmembrane region" description="Helical" evidence="7">
    <location>
        <begin position="164"/>
        <end position="186"/>
    </location>
</feature>
<dbReference type="GO" id="GO:0009246">
    <property type="term" value="P:enterobacterial common antigen biosynthetic process"/>
    <property type="evidence" value="ECO:0007669"/>
    <property type="project" value="TreeGrafter"/>
</dbReference>
<dbReference type="KEGG" id="vck:PG915_20150"/>
<feature type="transmembrane region" description="Helical" evidence="7">
    <location>
        <begin position="138"/>
        <end position="157"/>
    </location>
</feature>
<feature type="transmembrane region" description="Helical" evidence="7">
    <location>
        <begin position="253"/>
        <end position="274"/>
    </location>
</feature>
<feature type="transmembrane region" description="Helical" evidence="7">
    <location>
        <begin position="223"/>
        <end position="241"/>
    </location>
</feature>
<evidence type="ECO:0000256" key="3">
    <source>
        <dbReference type="ARBA" id="ARBA00022475"/>
    </source>
</evidence>
<dbReference type="EMBL" id="CP115921">
    <property type="protein sequence ID" value="XCD17611.1"/>
    <property type="molecule type" value="Genomic_DNA"/>
</dbReference>
<organism evidence="9">
    <name type="scientific">Vibrio chaetopteri</name>
    <dbReference type="NCBI Taxonomy" id="3016528"/>
    <lineage>
        <taxon>Bacteria</taxon>
        <taxon>Pseudomonadati</taxon>
        <taxon>Pseudomonadota</taxon>
        <taxon>Gammaproteobacteria</taxon>
        <taxon>Vibrionales</taxon>
        <taxon>Vibrionaceae</taxon>
        <taxon>Vibrio</taxon>
    </lineage>
</organism>
<evidence type="ECO:0000256" key="1">
    <source>
        <dbReference type="ARBA" id="ARBA00004651"/>
    </source>
</evidence>
<evidence type="ECO:0000256" key="4">
    <source>
        <dbReference type="ARBA" id="ARBA00022692"/>
    </source>
</evidence>